<dbReference type="PANTHER" id="PTHR31206">
    <property type="entry name" value="LP10445P"/>
    <property type="match status" value="1"/>
</dbReference>
<dbReference type="PANTHER" id="PTHR31206:SF5">
    <property type="entry name" value="PROTEIN FAM177A1"/>
    <property type="match status" value="1"/>
</dbReference>
<dbReference type="AlphaFoldDB" id="A0A8P4K1K0"/>
<dbReference type="Pfam" id="PF14774">
    <property type="entry name" value="FAM177"/>
    <property type="match status" value="1"/>
</dbReference>
<dbReference type="Ensembl" id="ENSDLAT00005077387.1">
    <property type="protein sequence ID" value="ENSDLAP00005063643.1"/>
    <property type="gene ID" value="ENSDLAG00005028785.1"/>
</dbReference>
<feature type="region of interest" description="Disordered" evidence="1">
    <location>
        <begin position="47"/>
        <end position="68"/>
    </location>
</feature>
<reference evidence="2" key="2">
    <citation type="submission" date="2025-09" db="UniProtKB">
        <authorList>
            <consortium name="Ensembl"/>
        </authorList>
    </citation>
    <scope>IDENTIFICATION</scope>
</reference>
<dbReference type="GeneTree" id="ENSGT00940000170226"/>
<evidence type="ECO:0000256" key="1">
    <source>
        <dbReference type="SAM" id="MobiDB-lite"/>
    </source>
</evidence>
<proteinExistence type="predicted"/>
<accession>A0A8P4K1K0</accession>
<protein>
    <submittedName>
        <fullName evidence="2">Uncharacterized protein</fullName>
    </submittedName>
</protein>
<feature type="compositionally biased region" description="Basic and acidic residues" evidence="1">
    <location>
        <begin position="161"/>
        <end position="176"/>
    </location>
</feature>
<reference evidence="2" key="1">
    <citation type="submission" date="2025-08" db="UniProtKB">
        <authorList>
            <consortium name="Ensembl"/>
        </authorList>
    </citation>
    <scope>IDENTIFICATION</scope>
</reference>
<name>A0A8P4K1K0_DICLA</name>
<dbReference type="Proteomes" id="UP000694389">
    <property type="component" value="Unassembled WGS sequence"/>
</dbReference>
<organism evidence="2 3">
    <name type="scientific">Dicentrarchus labrax</name>
    <name type="common">European seabass</name>
    <name type="synonym">Morone labrax</name>
    <dbReference type="NCBI Taxonomy" id="13489"/>
    <lineage>
        <taxon>Eukaryota</taxon>
        <taxon>Metazoa</taxon>
        <taxon>Chordata</taxon>
        <taxon>Craniata</taxon>
        <taxon>Vertebrata</taxon>
        <taxon>Euteleostomi</taxon>
        <taxon>Actinopterygii</taxon>
        <taxon>Neopterygii</taxon>
        <taxon>Teleostei</taxon>
        <taxon>Neoteleostei</taxon>
        <taxon>Acanthomorphata</taxon>
        <taxon>Eupercaria</taxon>
        <taxon>Moronidae</taxon>
        <taxon>Dicentrarchus</taxon>
    </lineage>
</organism>
<evidence type="ECO:0000313" key="3">
    <source>
        <dbReference type="Proteomes" id="UP000694389"/>
    </source>
</evidence>
<feature type="compositionally biased region" description="Acidic residues" evidence="1">
    <location>
        <begin position="50"/>
        <end position="62"/>
    </location>
</feature>
<evidence type="ECO:0000313" key="2">
    <source>
        <dbReference type="Ensembl" id="ENSDLAP00005063643.1"/>
    </source>
</evidence>
<feature type="region of interest" description="Disordered" evidence="1">
    <location>
        <begin position="161"/>
        <end position="186"/>
    </location>
</feature>
<sequence>MDTFYIDALTALFKVCTVQYTLKKNALKTEFGGPDVSKQRRVIHFSSGETLEEDDSAEEEEQPSNRPPFKEAAERVGHFTVSLFPKLACDFLGERLAGALGLNAAKYQYAIDQYHRDHKTTSSQAKDDLREGQAETIRLSPGLDGSHYGAAGDVRCSADSRESCDQKHVDRNEGCHNRGYQADGDY</sequence>
<keyword evidence="3" id="KW-1185">Reference proteome</keyword>
<dbReference type="InterPro" id="IPR028260">
    <property type="entry name" value="FAM177"/>
</dbReference>